<dbReference type="GeneID" id="8858756"/>
<sequence length="656" mass="74544">MTPLAASSFPTSVIPHIMMNNNNQQQPNTNSNGSSSDTYQNLLQCLSFLYPQSNSTTTTTNYQTTIPSYNYQSSTFFPNTTSTNNSSTLNSAASTTMNNSSLLLNNLFSNRHQLITSFETHTTSQNNNFVLPVIPCDTPSTSFNDSSSRNQSCAVIIEEEIEEDNGSKSFRKRKTPSTMSTTLSNVVTTTTTTFTQSKKPKTRSSVDVNLTLVETLPNETEDKHYDPSNSFFLLLKNHLELNERLSKSLMKNKVVVDYTHSTSLACHDHVNSLCQSSLSHDFATSSTNPKSVDVFKQPIEKLCLLYSMYTHMCQKKGLSKEARSAYEKTRTLLKQVFDKYDNYYVAFTYCILSLYQSSEGDDESGKFYLDLVDHYFKYHKRNNTKKTDTQSDSTTEEAEINSLIKYVIPSADMDRDYFLEKFYHAAEVINEAGCQTRMSEIRKLLTCFYSYGTGMKEVIHPDFKGLLQKPIDSTTFETYLRMVDYTWEVSSLTSKSMNLEDDQRSILKHVGKGYKHTAYSLIITEYLDYLSKHVSPNACSSSINLTTLNSDNEQVKELLPKLYKELDDFMNLCQLEPESLGVMPPAYVSALSLACIVDLNMVNSDPNILTKIERDLSVMYYMSRRYQKVKVVFADVITKLLEKREELLANKSKQSL</sequence>
<organism evidence="2">
    <name type="scientific">Naegleria gruberi</name>
    <name type="common">Amoeba</name>
    <dbReference type="NCBI Taxonomy" id="5762"/>
    <lineage>
        <taxon>Eukaryota</taxon>
        <taxon>Discoba</taxon>
        <taxon>Heterolobosea</taxon>
        <taxon>Tetramitia</taxon>
        <taxon>Eutetramitia</taxon>
        <taxon>Vahlkampfiidae</taxon>
        <taxon>Naegleria</taxon>
    </lineage>
</organism>
<evidence type="ECO:0000313" key="1">
    <source>
        <dbReference type="EMBL" id="EFC45656.1"/>
    </source>
</evidence>
<dbReference type="AlphaFoldDB" id="D2VBY1"/>
<accession>D2VBY1</accession>
<dbReference type="EMBL" id="GG738862">
    <property type="protein sequence ID" value="EFC45656.1"/>
    <property type="molecule type" value="Genomic_DNA"/>
</dbReference>
<dbReference type="OrthoDB" id="10265888at2759"/>
<dbReference type="InParanoid" id="D2VBY1"/>
<proteinExistence type="predicted"/>
<name>D2VBY1_NAEGR</name>
<dbReference type="VEuPathDB" id="AmoebaDB:NAEGRDRAFT_79370"/>
<dbReference type="Proteomes" id="UP000006671">
    <property type="component" value="Unassembled WGS sequence"/>
</dbReference>
<keyword evidence="2" id="KW-1185">Reference proteome</keyword>
<reference evidence="1 2" key="1">
    <citation type="journal article" date="2010" name="Cell">
        <title>The genome of Naegleria gruberi illuminates early eukaryotic versatility.</title>
        <authorList>
            <person name="Fritz-Laylin L.K."/>
            <person name="Prochnik S.E."/>
            <person name="Ginger M.L."/>
            <person name="Dacks J.B."/>
            <person name="Carpenter M.L."/>
            <person name="Field M.C."/>
            <person name="Kuo A."/>
            <person name="Paredez A."/>
            <person name="Chapman J."/>
            <person name="Pham J."/>
            <person name="Shu S."/>
            <person name="Neupane R."/>
            <person name="Cipriano M."/>
            <person name="Mancuso J."/>
            <person name="Tu H."/>
            <person name="Salamov A."/>
            <person name="Lindquist E."/>
            <person name="Shapiro H."/>
            <person name="Lucas S."/>
            <person name="Grigoriev I.V."/>
            <person name="Cande W.Z."/>
            <person name="Fulton C."/>
            <person name="Rokhsar D.S."/>
            <person name="Dawson S.C."/>
        </authorList>
    </citation>
    <scope>NUCLEOTIDE SEQUENCE [LARGE SCALE GENOMIC DNA]</scope>
    <source>
        <strain evidence="1 2">NEG-M</strain>
    </source>
</reference>
<evidence type="ECO:0000313" key="2">
    <source>
        <dbReference type="Proteomes" id="UP000006671"/>
    </source>
</evidence>
<dbReference type="OMA" id="HETHPEF"/>
<dbReference type="KEGG" id="ngr:NAEGRDRAFT_79370"/>
<dbReference type="RefSeq" id="XP_002678400.1">
    <property type="nucleotide sequence ID" value="XM_002678354.1"/>
</dbReference>
<protein>
    <submittedName>
        <fullName evidence="1">Uncharacterized protein</fullName>
    </submittedName>
</protein>
<gene>
    <name evidence="1" type="ORF">NAEGRDRAFT_79370</name>
</gene>